<accession>A0A2P2MLE8</accession>
<protein>
    <submittedName>
        <fullName evidence="1">Uncharacterized protein</fullName>
    </submittedName>
</protein>
<organism evidence="1">
    <name type="scientific">Rhizophora mucronata</name>
    <name type="common">Asiatic mangrove</name>
    <dbReference type="NCBI Taxonomy" id="61149"/>
    <lineage>
        <taxon>Eukaryota</taxon>
        <taxon>Viridiplantae</taxon>
        <taxon>Streptophyta</taxon>
        <taxon>Embryophyta</taxon>
        <taxon>Tracheophyta</taxon>
        <taxon>Spermatophyta</taxon>
        <taxon>Magnoliopsida</taxon>
        <taxon>eudicotyledons</taxon>
        <taxon>Gunneridae</taxon>
        <taxon>Pentapetalae</taxon>
        <taxon>rosids</taxon>
        <taxon>fabids</taxon>
        <taxon>Malpighiales</taxon>
        <taxon>Rhizophoraceae</taxon>
        <taxon>Rhizophora</taxon>
    </lineage>
</organism>
<proteinExistence type="predicted"/>
<dbReference type="AlphaFoldDB" id="A0A2P2MLE8"/>
<name>A0A2P2MLE8_RHIMU</name>
<sequence>MRAIWKVNSKLCNKLVYNLSRDIASLLHGPRIRKTWIT</sequence>
<dbReference type="EMBL" id="GGEC01050543">
    <property type="protein sequence ID" value="MBX31027.1"/>
    <property type="molecule type" value="Transcribed_RNA"/>
</dbReference>
<reference evidence="1" key="1">
    <citation type="submission" date="2018-02" db="EMBL/GenBank/DDBJ databases">
        <title>Rhizophora mucronata_Transcriptome.</title>
        <authorList>
            <person name="Meera S.P."/>
            <person name="Sreeshan A."/>
            <person name="Augustine A."/>
        </authorList>
    </citation>
    <scope>NUCLEOTIDE SEQUENCE</scope>
    <source>
        <tissue evidence="1">Leaf</tissue>
    </source>
</reference>
<evidence type="ECO:0000313" key="1">
    <source>
        <dbReference type="EMBL" id="MBX31027.1"/>
    </source>
</evidence>